<dbReference type="AlphaFoldDB" id="A0AAE9YMZ4"/>
<dbReference type="GO" id="GO:0003700">
    <property type="term" value="F:DNA-binding transcription factor activity"/>
    <property type="evidence" value="ECO:0007669"/>
    <property type="project" value="InterPro"/>
</dbReference>
<dbReference type="InterPro" id="IPR039422">
    <property type="entry name" value="MarR/SlyA-like"/>
</dbReference>
<evidence type="ECO:0000313" key="4">
    <source>
        <dbReference type="Proteomes" id="UP000032568"/>
    </source>
</evidence>
<dbReference type="SMART" id="SM00347">
    <property type="entry name" value="HTH_MARR"/>
    <property type="match status" value="1"/>
</dbReference>
<dbReference type="Pfam" id="PF01047">
    <property type="entry name" value="MarR"/>
    <property type="match status" value="1"/>
</dbReference>
<evidence type="ECO:0000313" key="3">
    <source>
        <dbReference type="EMBL" id="WDD97393.1"/>
    </source>
</evidence>
<dbReference type="PROSITE" id="PS50995">
    <property type="entry name" value="HTH_MARR_2"/>
    <property type="match status" value="1"/>
</dbReference>
<dbReference type="GO" id="GO:0005737">
    <property type="term" value="C:cytoplasm"/>
    <property type="evidence" value="ECO:0007669"/>
    <property type="project" value="UniProtKB-SubCell"/>
</dbReference>
<dbReference type="InterPro" id="IPR036388">
    <property type="entry name" value="WH-like_DNA-bd_sf"/>
</dbReference>
<dbReference type="Gene3D" id="1.10.10.10">
    <property type="entry name" value="Winged helix-like DNA-binding domain superfamily/Winged helix DNA-binding domain"/>
    <property type="match status" value="1"/>
</dbReference>
<feature type="domain" description="HTH marR-type" evidence="2">
    <location>
        <begin position="9"/>
        <end position="140"/>
    </location>
</feature>
<reference evidence="3 4" key="1">
    <citation type="journal article" date="2015" name="Genome Announc.">
        <title>Draft Genome Sequences of Marine Isolates of Thalassomonas viridans and Thalassomonas actiniarum.</title>
        <authorList>
            <person name="Olonade I."/>
            <person name="van Zyl L.J."/>
            <person name="Trindade M."/>
        </authorList>
    </citation>
    <scope>NUCLEOTIDE SEQUENCE [LARGE SCALE GENOMIC DNA]</scope>
    <source>
        <strain evidence="3 4">A5K-106</strain>
    </source>
</reference>
<gene>
    <name evidence="3" type="ORF">SG35_018990</name>
</gene>
<dbReference type="InterPro" id="IPR000835">
    <property type="entry name" value="HTH_MarR-typ"/>
</dbReference>
<dbReference type="Proteomes" id="UP000032568">
    <property type="component" value="Chromosome"/>
</dbReference>
<sequence>MTYDQLKLDNQLCHRLYMASNGLIRAYRPLLEALNLTYPQYVVMMALWEQDGITIQRLLEKTVIDGGAMSLILKKMQEKKLLSITQSEEDKRKKLLHLLPEGKALQVKAAEVPAKIRCAFPNIAPDEIQVLNRLLDKVCVDLNADEQEDSR</sequence>
<name>A0AAE9YMZ4_9GAMM</name>
<dbReference type="GO" id="GO:0006950">
    <property type="term" value="P:response to stress"/>
    <property type="evidence" value="ECO:0007669"/>
    <property type="project" value="TreeGrafter"/>
</dbReference>
<dbReference type="PANTHER" id="PTHR33164:SF5">
    <property type="entry name" value="ORGANIC HYDROPEROXIDE RESISTANCE TRANSCRIPTIONAL REGULATOR"/>
    <property type="match status" value="1"/>
</dbReference>
<dbReference type="EMBL" id="CP059735">
    <property type="protein sequence ID" value="WDD97393.1"/>
    <property type="molecule type" value="Genomic_DNA"/>
</dbReference>
<keyword evidence="4" id="KW-1185">Reference proteome</keyword>
<dbReference type="PANTHER" id="PTHR33164">
    <property type="entry name" value="TRANSCRIPTIONAL REGULATOR, MARR FAMILY"/>
    <property type="match status" value="1"/>
</dbReference>
<comment type="subcellular location">
    <subcellularLocation>
        <location evidence="1">Cytoplasm</location>
    </subcellularLocation>
</comment>
<dbReference type="RefSeq" id="WP_044833576.1">
    <property type="nucleotide sequence ID" value="NZ_CP059735.1"/>
</dbReference>
<reference evidence="3 4" key="2">
    <citation type="journal article" date="2022" name="Mar. Drugs">
        <title>Bioassay-Guided Fractionation Leads to the Detection of Cholic Acid Generated by the Rare Thalassomonas sp.</title>
        <authorList>
            <person name="Pheiffer F."/>
            <person name="Schneider Y.K."/>
            <person name="Hansen E.H."/>
            <person name="Andersen J.H."/>
            <person name="Isaksson J."/>
            <person name="Busche T."/>
            <person name="R C."/>
            <person name="Kalinowski J."/>
            <person name="Zyl L.V."/>
            <person name="Trindade M."/>
        </authorList>
    </citation>
    <scope>NUCLEOTIDE SEQUENCE [LARGE SCALE GENOMIC DNA]</scope>
    <source>
        <strain evidence="3 4">A5K-106</strain>
    </source>
</reference>
<evidence type="ECO:0000259" key="2">
    <source>
        <dbReference type="PROSITE" id="PS50995"/>
    </source>
</evidence>
<proteinExistence type="predicted"/>
<accession>A0AAE9YMZ4</accession>
<protein>
    <submittedName>
        <fullName evidence="3">MarR family transcriptional regulator</fullName>
    </submittedName>
</protein>
<evidence type="ECO:0000256" key="1">
    <source>
        <dbReference type="ARBA" id="ARBA00004496"/>
    </source>
</evidence>
<dbReference type="KEGG" id="tact:SG35_018990"/>
<dbReference type="SUPFAM" id="SSF46785">
    <property type="entry name" value="Winged helix' DNA-binding domain"/>
    <property type="match status" value="1"/>
</dbReference>
<organism evidence="3 4">
    <name type="scientific">Thalassomonas actiniarum</name>
    <dbReference type="NCBI Taxonomy" id="485447"/>
    <lineage>
        <taxon>Bacteria</taxon>
        <taxon>Pseudomonadati</taxon>
        <taxon>Pseudomonadota</taxon>
        <taxon>Gammaproteobacteria</taxon>
        <taxon>Alteromonadales</taxon>
        <taxon>Colwelliaceae</taxon>
        <taxon>Thalassomonas</taxon>
    </lineage>
</organism>
<dbReference type="InterPro" id="IPR036390">
    <property type="entry name" value="WH_DNA-bd_sf"/>
</dbReference>